<evidence type="ECO:0000313" key="2">
    <source>
        <dbReference type="Proteomes" id="UP000886501"/>
    </source>
</evidence>
<comment type="caution">
    <text evidence="1">The sequence shown here is derived from an EMBL/GenBank/DDBJ whole genome shotgun (WGS) entry which is preliminary data.</text>
</comment>
<keyword evidence="2" id="KW-1185">Reference proteome</keyword>
<proteinExistence type="predicted"/>
<sequence length="148" mass="16345">MPVDLVKLEEHLSKRSYIEGYTPSQADVTVFKALSQDLGYPNVARWYKHIRSYEAEFSTLSGSSNAGAVFTGEAVPAEKKEEEAGDDDIDLFGSDEEDDAEAEKLKAERVAAYNAKKANKPKTVAKSVVTLEVKPWDDETDLEALEKA</sequence>
<name>A0ACB6Z0C5_THEGA</name>
<feature type="non-terminal residue" evidence="1">
    <location>
        <position position="148"/>
    </location>
</feature>
<organism evidence="1 2">
    <name type="scientific">Thelephora ganbajun</name>
    <name type="common">Ganba fungus</name>
    <dbReference type="NCBI Taxonomy" id="370292"/>
    <lineage>
        <taxon>Eukaryota</taxon>
        <taxon>Fungi</taxon>
        <taxon>Dikarya</taxon>
        <taxon>Basidiomycota</taxon>
        <taxon>Agaricomycotina</taxon>
        <taxon>Agaricomycetes</taxon>
        <taxon>Thelephorales</taxon>
        <taxon>Thelephoraceae</taxon>
        <taxon>Thelephora</taxon>
    </lineage>
</organism>
<reference evidence="1" key="1">
    <citation type="submission" date="2019-10" db="EMBL/GenBank/DDBJ databases">
        <authorList>
            <consortium name="DOE Joint Genome Institute"/>
            <person name="Kuo A."/>
            <person name="Miyauchi S."/>
            <person name="Kiss E."/>
            <person name="Drula E."/>
            <person name="Kohler A."/>
            <person name="Sanchez-Garcia M."/>
            <person name="Andreopoulos B."/>
            <person name="Barry K.W."/>
            <person name="Bonito G."/>
            <person name="Buee M."/>
            <person name="Carver A."/>
            <person name="Chen C."/>
            <person name="Cichocki N."/>
            <person name="Clum A."/>
            <person name="Culley D."/>
            <person name="Crous P.W."/>
            <person name="Fauchery L."/>
            <person name="Girlanda M."/>
            <person name="Hayes R."/>
            <person name="Keri Z."/>
            <person name="Labutti K."/>
            <person name="Lipzen A."/>
            <person name="Lombard V."/>
            <person name="Magnuson J."/>
            <person name="Maillard F."/>
            <person name="Morin E."/>
            <person name="Murat C."/>
            <person name="Nolan M."/>
            <person name="Ohm R."/>
            <person name="Pangilinan J."/>
            <person name="Pereira M."/>
            <person name="Perotto S."/>
            <person name="Peter M."/>
            <person name="Riley R."/>
            <person name="Sitrit Y."/>
            <person name="Stielow B."/>
            <person name="Szollosi G."/>
            <person name="Zifcakova L."/>
            <person name="Stursova M."/>
            <person name="Spatafora J.W."/>
            <person name="Tedersoo L."/>
            <person name="Vaario L.-M."/>
            <person name="Yamada A."/>
            <person name="Yan M."/>
            <person name="Wang P."/>
            <person name="Xu J."/>
            <person name="Bruns T."/>
            <person name="Baldrian P."/>
            <person name="Vilgalys R."/>
            <person name="Henrissat B."/>
            <person name="Grigoriev I.V."/>
            <person name="Hibbett D."/>
            <person name="Nagy L.G."/>
            <person name="Martin F.M."/>
        </authorList>
    </citation>
    <scope>NUCLEOTIDE SEQUENCE</scope>
    <source>
        <strain evidence="1">P2</strain>
    </source>
</reference>
<dbReference type="Proteomes" id="UP000886501">
    <property type="component" value="Unassembled WGS sequence"/>
</dbReference>
<reference evidence="1" key="2">
    <citation type="journal article" date="2020" name="Nat. Commun.">
        <title>Large-scale genome sequencing of mycorrhizal fungi provides insights into the early evolution of symbiotic traits.</title>
        <authorList>
            <person name="Miyauchi S."/>
            <person name="Kiss E."/>
            <person name="Kuo A."/>
            <person name="Drula E."/>
            <person name="Kohler A."/>
            <person name="Sanchez-Garcia M."/>
            <person name="Morin E."/>
            <person name="Andreopoulos B."/>
            <person name="Barry K.W."/>
            <person name="Bonito G."/>
            <person name="Buee M."/>
            <person name="Carver A."/>
            <person name="Chen C."/>
            <person name="Cichocki N."/>
            <person name="Clum A."/>
            <person name="Culley D."/>
            <person name="Crous P.W."/>
            <person name="Fauchery L."/>
            <person name="Girlanda M."/>
            <person name="Hayes R.D."/>
            <person name="Keri Z."/>
            <person name="LaButti K."/>
            <person name="Lipzen A."/>
            <person name="Lombard V."/>
            <person name="Magnuson J."/>
            <person name="Maillard F."/>
            <person name="Murat C."/>
            <person name="Nolan M."/>
            <person name="Ohm R.A."/>
            <person name="Pangilinan J."/>
            <person name="Pereira M.F."/>
            <person name="Perotto S."/>
            <person name="Peter M."/>
            <person name="Pfister S."/>
            <person name="Riley R."/>
            <person name="Sitrit Y."/>
            <person name="Stielow J.B."/>
            <person name="Szollosi G."/>
            <person name="Zifcakova L."/>
            <person name="Stursova M."/>
            <person name="Spatafora J.W."/>
            <person name="Tedersoo L."/>
            <person name="Vaario L.M."/>
            <person name="Yamada A."/>
            <person name="Yan M."/>
            <person name="Wang P."/>
            <person name="Xu J."/>
            <person name="Bruns T."/>
            <person name="Baldrian P."/>
            <person name="Vilgalys R."/>
            <person name="Dunand C."/>
            <person name="Henrissat B."/>
            <person name="Grigoriev I.V."/>
            <person name="Hibbett D."/>
            <person name="Nagy L.G."/>
            <person name="Martin F.M."/>
        </authorList>
    </citation>
    <scope>NUCLEOTIDE SEQUENCE</scope>
    <source>
        <strain evidence="1">P2</strain>
    </source>
</reference>
<accession>A0ACB6Z0C5</accession>
<dbReference type="EMBL" id="MU118274">
    <property type="protein sequence ID" value="KAF9643150.1"/>
    <property type="molecule type" value="Genomic_DNA"/>
</dbReference>
<gene>
    <name evidence="1" type="ORF">BDM02DRAFT_3123799</name>
</gene>
<evidence type="ECO:0000313" key="1">
    <source>
        <dbReference type="EMBL" id="KAF9643150.1"/>
    </source>
</evidence>
<protein>
    <submittedName>
        <fullName evidence="1">Uncharacterized protein</fullName>
    </submittedName>
</protein>